<dbReference type="EMBL" id="MOBP01000021">
    <property type="protein sequence ID" value="RON47608.1"/>
    <property type="molecule type" value="Genomic_DNA"/>
</dbReference>
<evidence type="ECO:0000313" key="2">
    <source>
        <dbReference type="Proteomes" id="UP000283627"/>
    </source>
</evidence>
<protein>
    <submittedName>
        <fullName evidence="1">Uncharacterized protein</fullName>
    </submittedName>
</protein>
<organism evidence="1 2">
    <name type="scientific">Pseudomonas frederiksbergensis</name>
    <dbReference type="NCBI Taxonomy" id="104087"/>
    <lineage>
        <taxon>Bacteria</taxon>
        <taxon>Pseudomonadati</taxon>
        <taxon>Pseudomonadota</taxon>
        <taxon>Gammaproteobacteria</taxon>
        <taxon>Pseudomonadales</taxon>
        <taxon>Pseudomonadaceae</taxon>
        <taxon>Pseudomonas</taxon>
    </lineage>
</organism>
<dbReference type="AlphaFoldDB" id="A0A423K780"/>
<proteinExistence type="predicted"/>
<evidence type="ECO:0000313" key="1">
    <source>
        <dbReference type="EMBL" id="RON47608.1"/>
    </source>
</evidence>
<gene>
    <name evidence="1" type="ORF">BK665_24970</name>
</gene>
<reference evidence="1 2" key="1">
    <citation type="submission" date="2016-10" db="EMBL/GenBank/DDBJ databases">
        <title>Comparative genome analysis of multiple Pseudomonas spp. focuses on biocontrol and plant growth promoting traits.</title>
        <authorList>
            <person name="Tao X.-Y."/>
            <person name="Taylor C.G."/>
        </authorList>
    </citation>
    <scope>NUCLEOTIDE SEQUENCE [LARGE SCALE GENOMIC DNA]</scope>
    <source>
        <strain evidence="1 2">39A2</strain>
    </source>
</reference>
<accession>A0A423K780</accession>
<name>A0A423K780_9PSED</name>
<dbReference type="Proteomes" id="UP000283627">
    <property type="component" value="Unassembled WGS sequence"/>
</dbReference>
<sequence length="59" mass="6092">MLCVAGFVAAVEQREAAFGGAAVVKSSDALFQVNRVHRVCDGFAAERSLALLGSCYDGG</sequence>
<comment type="caution">
    <text evidence="1">The sequence shown here is derived from an EMBL/GenBank/DDBJ whole genome shotgun (WGS) entry which is preliminary data.</text>
</comment>